<reference evidence="1 2" key="1">
    <citation type="submission" date="2018-08" db="EMBL/GenBank/DDBJ databases">
        <title>A genome reference for cultivated species of the human gut microbiota.</title>
        <authorList>
            <person name="Zou Y."/>
            <person name="Xue W."/>
            <person name="Luo G."/>
        </authorList>
    </citation>
    <scope>NUCLEOTIDE SEQUENCE [LARGE SCALE GENOMIC DNA]</scope>
    <source>
        <strain evidence="1 2">AM07-24</strain>
    </source>
</reference>
<dbReference type="EMBL" id="QRMS01000002">
    <property type="protein sequence ID" value="RHJ88476.1"/>
    <property type="molecule type" value="Genomic_DNA"/>
</dbReference>
<evidence type="ECO:0000313" key="2">
    <source>
        <dbReference type="Proteomes" id="UP000284841"/>
    </source>
</evidence>
<dbReference type="AlphaFoldDB" id="A0A415E493"/>
<gene>
    <name evidence="1" type="ORF">DW099_08820</name>
</gene>
<dbReference type="RefSeq" id="WP_118335151.1">
    <property type="nucleotide sequence ID" value="NZ_AP025567.1"/>
</dbReference>
<name>A0A415E493_9FIRM</name>
<proteinExistence type="predicted"/>
<accession>A0A415E493</accession>
<dbReference type="SUPFAM" id="SSF52218">
    <property type="entry name" value="Flavoproteins"/>
    <property type="match status" value="1"/>
</dbReference>
<dbReference type="STRING" id="1776384.GCA_900086585_04115"/>
<dbReference type="OrthoDB" id="9805976at2"/>
<protein>
    <submittedName>
        <fullName evidence="1">NAD(P)H dehydrogenase</fullName>
    </submittedName>
</protein>
<organism evidence="1 2">
    <name type="scientific">Emergencia timonensis</name>
    <dbReference type="NCBI Taxonomy" id="1776384"/>
    <lineage>
        <taxon>Bacteria</taxon>
        <taxon>Bacillati</taxon>
        <taxon>Bacillota</taxon>
        <taxon>Clostridia</taxon>
        <taxon>Peptostreptococcales</taxon>
        <taxon>Anaerovoracaceae</taxon>
        <taxon>Emergencia</taxon>
    </lineage>
</organism>
<evidence type="ECO:0000313" key="1">
    <source>
        <dbReference type="EMBL" id="RHJ88476.1"/>
    </source>
</evidence>
<dbReference type="Proteomes" id="UP000284841">
    <property type="component" value="Unassembled WGS sequence"/>
</dbReference>
<sequence>MKTILLNGSPKGNVQSSGSYFLAKAFASGMKEPCEIRSVYKEDRWELLQYVSQFERIIFFTPNYIHLIPARTLDFLYALPKGSEGQSLGFIIQSGYPESAESEIAGRFFKRFASRLQYGYLGTVVKGECAGLAIIPEKFGKLEKKFAEFGALYEERGFFDETYVRDFAKPYTISKPMALLLNMTNPIGNILGWHKIMKANGAYDNRRDRPYLRL</sequence>
<keyword evidence="2" id="KW-1185">Reference proteome</keyword>
<dbReference type="InterPro" id="IPR029039">
    <property type="entry name" value="Flavoprotein-like_sf"/>
</dbReference>
<comment type="caution">
    <text evidence="1">The sequence shown here is derived from an EMBL/GenBank/DDBJ whole genome shotgun (WGS) entry which is preliminary data.</text>
</comment>